<name>A0A673Y848_SALTR</name>
<evidence type="ECO:0000313" key="3">
    <source>
        <dbReference type="Proteomes" id="UP000472277"/>
    </source>
</evidence>
<organism evidence="2 3">
    <name type="scientific">Salmo trutta</name>
    <name type="common">Brown trout</name>
    <dbReference type="NCBI Taxonomy" id="8032"/>
    <lineage>
        <taxon>Eukaryota</taxon>
        <taxon>Metazoa</taxon>
        <taxon>Chordata</taxon>
        <taxon>Craniata</taxon>
        <taxon>Vertebrata</taxon>
        <taxon>Euteleostomi</taxon>
        <taxon>Actinopterygii</taxon>
        <taxon>Neopterygii</taxon>
        <taxon>Teleostei</taxon>
        <taxon>Protacanthopterygii</taxon>
        <taxon>Salmoniformes</taxon>
        <taxon>Salmonidae</taxon>
        <taxon>Salmoninae</taxon>
        <taxon>Salmo</taxon>
    </lineage>
</organism>
<dbReference type="Proteomes" id="UP000472277">
    <property type="component" value="Chromosome 11"/>
</dbReference>
<keyword evidence="3" id="KW-1185">Reference proteome</keyword>
<evidence type="ECO:0000256" key="1">
    <source>
        <dbReference type="SAM" id="MobiDB-lite"/>
    </source>
</evidence>
<accession>A0A673Y848</accession>
<evidence type="ECO:0000313" key="2">
    <source>
        <dbReference type="Ensembl" id="ENSSTUP00000030741.1"/>
    </source>
</evidence>
<sequence length="264" mass="28429">MLVAIRKRSWEDHVTHRSGLQYSYDDLDLVCCHGVSGDGPRLASEGSKQGRRERCASMPECCHRPRPDDLNNGQGHTLEFVTSVNVHSDDLTVENRSGGLGSKDSTCSEELTSAVTAQGQHSDGGSKLDTIHEINQSEAEDDSVLLGRQGASDMGIPTSPEQERSRLDSMVLLLMKLDQLDQEIDTALSASSSSSSSSMAITPTLRRHHRRVMDFDSVKAVGTVSSTPQQHQVSTTLTSARPTAAPGTKSKTGVSQSIIVTLTL</sequence>
<feature type="region of interest" description="Disordered" evidence="1">
    <location>
        <begin position="223"/>
        <end position="251"/>
    </location>
</feature>
<reference evidence="2" key="1">
    <citation type="submission" date="2025-08" db="UniProtKB">
        <authorList>
            <consortium name="Ensembl"/>
        </authorList>
    </citation>
    <scope>IDENTIFICATION</scope>
</reference>
<dbReference type="AlphaFoldDB" id="A0A673Y848"/>
<dbReference type="OMA" id="ILFWCIC"/>
<reference evidence="2" key="2">
    <citation type="submission" date="2025-09" db="UniProtKB">
        <authorList>
            <consortium name="Ensembl"/>
        </authorList>
    </citation>
    <scope>IDENTIFICATION</scope>
</reference>
<feature type="compositionally biased region" description="Polar residues" evidence="1">
    <location>
        <begin position="223"/>
        <end position="241"/>
    </location>
</feature>
<protein>
    <submittedName>
        <fullName evidence="2">Uncharacterized protein</fullName>
    </submittedName>
</protein>
<dbReference type="Ensembl" id="ENSSTUT00000032146.1">
    <property type="protein sequence ID" value="ENSSTUP00000030741.1"/>
    <property type="gene ID" value="ENSSTUG00000013239.1"/>
</dbReference>
<proteinExistence type="predicted"/>
<dbReference type="InParanoid" id="A0A673Y848"/>
<dbReference type="GeneTree" id="ENSGT00940000173544"/>